<accession>A0A5D0CN02</accession>
<dbReference type="AlphaFoldDB" id="A0A5D0CN02"/>
<keyword evidence="2" id="KW-1185">Reference proteome</keyword>
<dbReference type="RefSeq" id="WP_148457109.1">
    <property type="nucleotide sequence ID" value="NZ_VSDO01000005.1"/>
</dbReference>
<reference evidence="1 2" key="1">
    <citation type="submission" date="2019-08" db="EMBL/GenBank/DDBJ databases">
        <title>Genome sequencing of Paenibacillus faecis DSM 23593(T).</title>
        <authorList>
            <person name="Kook J.-K."/>
            <person name="Park S.-N."/>
            <person name="Lim Y.K."/>
        </authorList>
    </citation>
    <scope>NUCLEOTIDE SEQUENCE [LARGE SCALE GENOMIC DNA]</scope>
    <source>
        <strain evidence="1 2">DSM 23593</strain>
    </source>
</reference>
<evidence type="ECO:0000313" key="2">
    <source>
        <dbReference type="Proteomes" id="UP000325218"/>
    </source>
</evidence>
<protein>
    <recommendedName>
        <fullName evidence="3">Lipoprotein</fullName>
    </recommendedName>
</protein>
<dbReference type="EMBL" id="VSDO01000005">
    <property type="protein sequence ID" value="TYA10950.1"/>
    <property type="molecule type" value="Genomic_DNA"/>
</dbReference>
<sequence length="187" mass="20654">MGIKKIVAGFIVIALLLTGCGGGSSFSADNLAIRKINDKKQVVRYGMTRTDAEKVLGVGEKQGDGVGARNSYNYESGVVIAYRDDKVVVILLNEGSSDVYETSKGARVGMLKGEIEEMYGENYLKETNERNLDYIYDSVNKKFIVDSGSMKDLKADNKTYMISSTFNSDGYAETVMLLDREFGVYLR</sequence>
<name>A0A5D0CN02_9BACL</name>
<dbReference type="PROSITE" id="PS51257">
    <property type="entry name" value="PROKAR_LIPOPROTEIN"/>
    <property type="match status" value="1"/>
</dbReference>
<evidence type="ECO:0008006" key="3">
    <source>
        <dbReference type="Google" id="ProtNLM"/>
    </source>
</evidence>
<gene>
    <name evidence="1" type="ORF">FRY98_24590</name>
</gene>
<organism evidence="1 2">
    <name type="scientific">Paenibacillus faecis</name>
    <dbReference type="NCBI Taxonomy" id="862114"/>
    <lineage>
        <taxon>Bacteria</taxon>
        <taxon>Bacillati</taxon>
        <taxon>Bacillota</taxon>
        <taxon>Bacilli</taxon>
        <taxon>Bacillales</taxon>
        <taxon>Paenibacillaceae</taxon>
        <taxon>Paenibacillus</taxon>
    </lineage>
</organism>
<dbReference type="Proteomes" id="UP000325218">
    <property type="component" value="Unassembled WGS sequence"/>
</dbReference>
<dbReference type="OrthoDB" id="2665491at2"/>
<comment type="caution">
    <text evidence="1">The sequence shown here is derived from an EMBL/GenBank/DDBJ whole genome shotgun (WGS) entry which is preliminary data.</text>
</comment>
<evidence type="ECO:0000313" key="1">
    <source>
        <dbReference type="EMBL" id="TYA10950.1"/>
    </source>
</evidence>
<proteinExistence type="predicted"/>